<keyword evidence="9" id="KW-0975">Bacterial flagellum</keyword>
<gene>
    <name evidence="11" type="primary">flgH</name>
    <name evidence="11" type="ORF">BTSPAZIEG_0230</name>
</gene>
<evidence type="ECO:0000313" key="12">
    <source>
        <dbReference type="Proteomes" id="UP000243633"/>
    </source>
</evidence>
<dbReference type="RefSeq" id="WP_075472645.1">
    <property type="nucleotide sequence ID" value="NZ_LN890285.1"/>
</dbReference>
<evidence type="ECO:0000256" key="3">
    <source>
        <dbReference type="ARBA" id="ARBA00004635"/>
    </source>
</evidence>
<keyword evidence="6" id="KW-0732">Signal</keyword>
<dbReference type="PANTHER" id="PTHR34933">
    <property type="entry name" value="FLAGELLAR L-RING PROTEIN"/>
    <property type="match status" value="1"/>
</dbReference>
<protein>
    <submittedName>
        <fullName evidence="11">Flagellar L-ring protein</fullName>
    </submittedName>
</protein>
<reference evidence="12" key="1">
    <citation type="submission" date="2015-10" db="EMBL/GenBank/DDBJ databases">
        <authorList>
            <person name="Manzano-Marin A."/>
            <person name="Manzano-Marin A."/>
        </authorList>
    </citation>
    <scope>NUCLEOTIDE SEQUENCE [LARGE SCALE GENOMIC DNA]</scope>
    <source>
        <strain evidence="12">BTs</strain>
    </source>
</reference>
<dbReference type="OrthoDB" id="9789463at2"/>
<name>A0A160SWK3_BUCTT</name>
<keyword evidence="11" id="KW-0282">Flagellum</keyword>
<keyword evidence="10" id="KW-0449">Lipoprotein</keyword>
<organism evidence="11 12">
    <name type="scientific">Buchnera aphidicola subsp. Tuberolachnus salignus</name>
    <dbReference type="NCBI Taxonomy" id="98804"/>
    <lineage>
        <taxon>Bacteria</taxon>
        <taxon>Pseudomonadati</taxon>
        <taxon>Pseudomonadota</taxon>
        <taxon>Gammaproteobacteria</taxon>
        <taxon>Enterobacterales</taxon>
        <taxon>Erwiniaceae</taxon>
        <taxon>Buchnera</taxon>
    </lineage>
</organism>
<comment type="function">
    <text evidence="1">Assembles around the rod to form the L-ring and probably protects the motor/basal body from shearing forces during rotation.</text>
</comment>
<dbReference type="EMBL" id="LN890285">
    <property type="protein sequence ID" value="CUR53202.1"/>
    <property type="molecule type" value="Genomic_DNA"/>
</dbReference>
<evidence type="ECO:0000256" key="7">
    <source>
        <dbReference type="ARBA" id="ARBA00023136"/>
    </source>
</evidence>
<evidence type="ECO:0000256" key="1">
    <source>
        <dbReference type="ARBA" id="ARBA00002591"/>
    </source>
</evidence>
<dbReference type="PATRIC" id="fig|98804.3.peg.217"/>
<dbReference type="GO" id="GO:0016020">
    <property type="term" value="C:membrane"/>
    <property type="evidence" value="ECO:0007669"/>
    <property type="project" value="UniProtKB-SubCell"/>
</dbReference>
<comment type="subunit">
    <text evidence="5">The basal body constitutes a major portion of the flagellar organelle and consists of four rings (L,P,S, and M) mounted on a central rod.</text>
</comment>
<dbReference type="InterPro" id="IPR000527">
    <property type="entry name" value="Flag_Lring"/>
</dbReference>
<evidence type="ECO:0000256" key="5">
    <source>
        <dbReference type="ARBA" id="ARBA00011439"/>
    </source>
</evidence>
<evidence type="ECO:0000313" key="11">
    <source>
        <dbReference type="EMBL" id="CUR53202.1"/>
    </source>
</evidence>
<dbReference type="Pfam" id="PF02107">
    <property type="entry name" value="FlgH"/>
    <property type="match status" value="1"/>
</dbReference>
<evidence type="ECO:0000256" key="10">
    <source>
        <dbReference type="ARBA" id="ARBA00023288"/>
    </source>
</evidence>
<comment type="subcellular location">
    <subcellularLocation>
        <location evidence="2">Bacterial flagellum basal body</location>
    </subcellularLocation>
    <subcellularLocation>
        <location evidence="3">Membrane</location>
        <topology evidence="3">Lipid-anchor</topology>
    </subcellularLocation>
</comment>
<evidence type="ECO:0000256" key="9">
    <source>
        <dbReference type="ARBA" id="ARBA00023143"/>
    </source>
</evidence>
<keyword evidence="8" id="KW-0564">Palmitate</keyword>
<dbReference type="GO" id="GO:0071973">
    <property type="term" value="P:bacterial-type flagellum-dependent cell motility"/>
    <property type="evidence" value="ECO:0007669"/>
    <property type="project" value="InterPro"/>
</dbReference>
<proteinExistence type="inferred from homology"/>
<dbReference type="Proteomes" id="UP000243633">
    <property type="component" value="Chromosome 1"/>
</dbReference>
<keyword evidence="11" id="KW-0966">Cell projection</keyword>
<accession>A0A160SWK3</accession>
<dbReference type="AlphaFoldDB" id="A0A160SWK3"/>
<dbReference type="GO" id="GO:0009427">
    <property type="term" value="C:bacterial-type flagellum basal body, distal rod, L ring"/>
    <property type="evidence" value="ECO:0007669"/>
    <property type="project" value="InterPro"/>
</dbReference>
<keyword evidence="11" id="KW-0969">Cilium</keyword>
<evidence type="ECO:0000256" key="8">
    <source>
        <dbReference type="ARBA" id="ARBA00023139"/>
    </source>
</evidence>
<dbReference type="PRINTS" id="PR01008">
    <property type="entry name" value="FLGLRINGFLGH"/>
</dbReference>
<evidence type="ECO:0000256" key="2">
    <source>
        <dbReference type="ARBA" id="ARBA00004117"/>
    </source>
</evidence>
<comment type="similarity">
    <text evidence="4">Belongs to the FlgH family.</text>
</comment>
<dbReference type="PANTHER" id="PTHR34933:SF3">
    <property type="entry name" value="FLAGELLAR L-RING PROTEIN"/>
    <property type="match status" value="1"/>
</dbReference>
<dbReference type="STRING" id="98804.BTSPAZIEG_0230"/>
<sequence precursor="true">MKKKSVFKHFIKILKLFLLILSLFFLNVSYSNVIDSSVQNTKFTQKYKNKEMYKRYYYHNWFEDHPQYQIGDNITVFLHENIMAKNKTYNNLHNTGKNFLKIQSFVFYLINKIFQKKKIHTIPLLNTIGNKFSTDTNRSIEKNTFIGLITVTIKKILPNRNLQVSGKNSIFINGNIESIYFSGVLNPNSIKHNKISSSKVSHKYIQYTTRKIKKKTSFLNNFKKKFIKFFYF</sequence>
<keyword evidence="12" id="KW-1185">Reference proteome</keyword>
<evidence type="ECO:0000256" key="4">
    <source>
        <dbReference type="ARBA" id="ARBA00006929"/>
    </source>
</evidence>
<evidence type="ECO:0000256" key="6">
    <source>
        <dbReference type="ARBA" id="ARBA00022729"/>
    </source>
</evidence>
<keyword evidence="7" id="KW-0472">Membrane</keyword>
<dbReference type="GO" id="GO:0003774">
    <property type="term" value="F:cytoskeletal motor activity"/>
    <property type="evidence" value="ECO:0007669"/>
    <property type="project" value="InterPro"/>
</dbReference>